<proteinExistence type="predicted"/>
<gene>
    <name evidence="1" type="ORF">ILYODFUR_006288</name>
</gene>
<dbReference type="EMBL" id="JAHRIQ010058310">
    <property type="protein sequence ID" value="MEQ2239621.1"/>
    <property type="molecule type" value="Genomic_DNA"/>
</dbReference>
<reference evidence="1 2" key="1">
    <citation type="submission" date="2021-06" db="EMBL/GenBank/DDBJ databases">
        <authorList>
            <person name="Palmer J.M."/>
        </authorList>
    </citation>
    <scope>NUCLEOTIDE SEQUENCE [LARGE SCALE GENOMIC DNA]</scope>
    <source>
        <strain evidence="2">if_2019</strain>
        <tissue evidence="1">Muscle</tissue>
    </source>
</reference>
<keyword evidence="2" id="KW-1185">Reference proteome</keyword>
<evidence type="ECO:0000313" key="1">
    <source>
        <dbReference type="EMBL" id="MEQ2239621.1"/>
    </source>
</evidence>
<sequence>MQQAFHLLDSPRPLIPVCLPPKAPPTTERLLQRTYQHKTTVSVSNTQHDGFSLITSLCFPFSSFFCHCAISGFLFYKAVLFVLSSDQCCVSLISTSGWFSLLGVFMGSQKNNFCAQKKDNWTTSLKPLFIISERTAALSVYITCSV</sequence>
<evidence type="ECO:0000313" key="2">
    <source>
        <dbReference type="Proteomes" id="UP001482620"/>
    </source>
</evidence>
<comment type="caution">
    <text evidence="1">The sequence shown here is derived from an EMBL/GenBank/DDBJ whole genome shotgun (WGS) entry which is preliminary data.</text>
</comment>
<dbReference type="Proteomes" id="UP001482620">
    <property type="component" value="Unassembled WGS sequence"/>
</dbReference>
<protein>
    <submittedName>
        <fullName evidence="1">Uncharacterized protein</fullName>
    </submittedName>
</protein>
<organism evidence="1 2">
    <name type="scientific">Ilyodon furcidens</name>
    <name type="common">goldbreast splitfin</name>
    <dbReference type="NCBI Taxonomy" id="33524"/>
    <lineage>
        <taxon>Eukaryota</taxon>
        <taxon>Metazoa</taxon>
        <taxon>Chordata</taxon>
        <taxon>Craniata</taxon>
        <taxon>Vertebrata</taxon>
        <taxon>Euteleostomi</taxon>
        <taxon>Actinopterygii</taxon>
        <taxon>Neopterygii</taxon>
        <taxon>Teleostei</taxon>
        <taxon>Neoteleostei</taxon>
        <taxon>Acanthomorphata</taxon>
        <taxon>Ovalentaria</taxon>
        <taxon>Atherinomorphae</taxon>
        <taxon>Cyprinodontiformes</taxon>
        <taxon>Goodeidae</taxon>
        <taxon>Ilyodon</taxon>
    </lineage>
</organism>
<name>A0ABV0U4G4_9TELE</name>
<accession>A0ABV0U4G4</accession>